<gene>
    <name evidence="12" type="ORF">XNOV1_A025746</name>
</gene>
<feature type="transmembrane region" description="Helical" evidence="10">
    <location>
        <begin position="309"/>
        <end position="329"/>
    </location>
</feature>
<feature type="transmembrane region" description="Helical" evidence="10">
    <location>
        <begin position="37"/>
        <end position="58"/>
    </location>
</feature>
<keyword evidence="13" id="KW-1185">Reference proteome</keyword>
<feature type="domain" description="G-protein coupled receptors family 1 profile" evidence="11">
    <location>
        <begin position="49"/>
        <end position="373"/>
    </location>
</feature>
<feature type="compositionally biased region" description="Polar residues" evidence="9">
    <location>
        <begin position="412"/>
        <end position="423"/>
    </location>
</feature>
<keyword evidence="4" id="KW-0297">G-protein coupled receptor</keyword>
<feature type="region of interest" description="Disordered" evidence="9">
    <location>
        <begin position="1"/>
        <end position="21"/>
    </location>
</feature>
<evidence type="ECO:0000256" key="7">
    <source>
        <dbReference type="ARBA" id="ARBA00023180"/>
    </source>
</evidence>
<dbReference type="EMBL" id="OY660869">
    <property type="protein sequence ID" value="CAJ1058291.1"/>
    <property type="molecule type" value="Genomic_DNA"/>
</dbReference>
<dbReference type="PROSITE" id="PS50262">
    <property type="entry name" value="G_PROTEIN_RECEP_F1_2"/>
    <property type="match status" value="1"/>
</dbReference>
<feature type="transmembrane region" description="Helical" evidence="10">
    <location>
        <begin position="146"/>
        <end position="167"/>
    </location>
</feature>
<feature type="region of interest" description="Disordered" evidence="9">
    <location>
        <begin position="393"/>
        <end position="423"/>
    </location>
</feature>
<evidence type="ECO:0000256" key="2">
    <source>
        <dbReference type="ARBA" id="ARBA00022692"/>
    </source>
</evidence>
<keyword evidence="8" id="KW-0807">Transducer</keyword>
<evidence type="ECO:0000313" key="13">
    <source>
        <dbReference type="Proteomes" id="UP001178508"/>
    </source>
</evidence>
<feature type="compositionally biased region" description="Low complexity" evidence="9">
    <location>
        <begin position="1"/>
        <end position="18"/>
    </location>
</feature>
<evidence type="ECO:0000256" key="6">
    <source>
        <dbReference type="ARBA" id="ARBA00023170"/>
    </source>
</evidence>
<dbReference type="Pfam" id="PF00001">
    <property type="entry name" value="7tm_1"/>
    <property type="match status" value="1"/>
</dbReference>
<dbReference type="GO" id="GO:0007200">
    <property type="term" value="P:phospholipase C-activating G protein-coupled receptor signaling pathway"/>
    <property type="evidence" value="ECO:0007669"/>
    <property type="project" value="TreeGrafter"/>
</dbReference>
<keyword evidence="5 10" id="KW-0472">Membrane</keyword>
<dbReference type="PANTHER" id="PTHR24232:SF6">
    <property type="entry name" value="PURINERGIC RECEPTOR P2Y, G-PROTEIN COUPLED 10B"/>
    <property type="match status" value="1"/>
</dbReference>
<dbReference type="GO" id="GO:0004930">
    <property type="term" value="F:G protein-coupled receptor activity"/>
    <property type="evidence" value="ECO:0007669"/>
    <property type="project" value="UniProtKB-KW"/>
</dbReference>
<evidence type="ECO:0000259" key="11">
    <source>
        <dbReference type="PROSITE" id="PS50262"/>
    </source>
</evidence>
<reference evidence="12" key="1">
    <citation type="submission" date="2023-08" db="EMBL/GenBank/DDBJ databases">
        <authorList>
            <person name="Alioto T."/>
            <person name="Alioto T."/>
            <person name="Gomez Garrido J."/>
        </authorList>
    </citation>
    <scope>NUCLEOTIDE SEQUENCE</scope>
</reference>
<keyword evidence="3 10" id="KW-1133">Transmembrane helix</keyword>
<evidence type="ECO:0000256" key="1">
    <source>
        <dbReference type="ARBA" id="ARBA00004141"/>
    </source>
</evidence>
<evidence type="ECO:0000256" key="5">
    <source>
        <dbReference type="ARBA" id="ARBA00023136"/>
    </source>
</evidence>
<name>A0AAV1FC49_XYRNO</name>
<evidence type="ECO:0000256" key="3">
    <source>
        <dbReference type="ARBA" id="ARBA00022989"/>
    </source>
</evidence>
<proteinExistence type="predicted"/>
<evidence type="ECO:0000256" key="8">
    <source>
        <dbReference type="ARBA" id="ARBA00023224"/>
    </source>
</evidence>
<sequence length="423" mass="48336">MTLNISRWSGESPSSSQSQCGNNMTDWEQRMDKMYTYFYLILFIPGLLLNTYALWVLCRYISKKTKAVIFMINLALADLAHILSLPFRIYYYFTHIWPFGRGICLFCFYLKYLNMYAAIVFLVCISIQRCVFLLNPFAARRWRRRYDLLISIIVWLVVGLACSPFILMRSSSAPTSPGISAQTDYNKTYSLDNTTGQVLFTATSPLGSNPSRSNSTMGCFKDLPMRRLPPYLALTMMALAELFGFIIPLVCITYSSCRIACSLNQRYSEDQQNFPTLNPSARSRLQSITSNGQSDKHHEKLTTGEKRRALQMVLSCNALFLICFVPYHINFMLYLMVSQDIISHCATRVAVRQFHPVSLCLASLSCFLNPLLYYFLTAEFRQHITRRTSSFTSSLLSSPSMSSPPLRPAQQRMISMESSCSDK</sequence>
<protein>
    <submittedName>
        <fullName evidence="12">P2Y purinoceptor 10 isoform X1</fullName>
    </submittedName>
</protein>
<organism evidence="12 13">
    <name type="scientific">Xyrichtys novacula</name>
    <name type="common">Pearly razorfish</name>
    <name type="synonym">Hemipteronotus novacula</name>
    <dbReference type="NCBI Taxonomy" id="13765"/>
    <lineage>
        <taxon>Eukaryota</taxon>
        <taxon>Metazoa</taxon>
        <taxon>Chordata</taxon>
        <taxon>Craniata</taxon>
        <taxon>Vertebrata</taxon>
        <taxon>Euteleostomi</taxon>
        <taxon>Actinopterygii</taxon>
        <taxon>Neopterygii</taxon>
        <taxon>Teleostei</taxon>
        <taxon>Neoteleostei</taxon>
        <taxon>Acanthomorphata</taxon>
        <taxon>Eupercaria</taxon>
        <taxon>Labriformes</taxon>
        <taxon>Labridae</taxon>
        <taxon>Xyrichtys</taxon>
    </lineage>
</organism>
<evidence type="ECO:0000256" key="4">
    <source>
        <dbReference type="ARBA" id="ARBA00023040"/>
    </source>
</evidence>
<feature type="transmembrane region" description="Helical" evidence="10">
    <location>
        <begin position="356"/>
        <end position="376"/>
    </location>
</feature>
<keyword evidence="7" id="KW-0325">Glycoprotein</keyword>
<dbReference type="AlphaFoldDB" id="A0AAV1FC49"/>
<keyword evidence="6" id="KW-0675">Receptor</keyword>
<keyword evidence="2 10" id="KW-0812">Transmembrane</keyword>
<dbReference type="GO" id="GO:0035025">
    <property type="term" value="P:positive regulation of Rho protein signal transduction"/>
    <property type="evidence" value="ECO:0007669"/>
    <property type="project" value="TreeGrafter"/>
</dbReference>
<dbReference type="PANTHER" id="PTHR24232">
    <property type="entry name" value="G-PROTEIN COUPLED RECEPTOR"/>
    <property type="match status" value="1"/>
</dbReference>
<dbReference type="Proteomes" id="UP001178508">
    <property type="component" value="Chromosome 6"/>
</dbReference>
<dbReference type="Gene3D" id="1.20.1070.10">
    <property type="entry name" value="Rhodopsin 7-helix transmembrane proteins"/>
    <property type="match status" value="1"/>
</dbReference>
<evidence type="ECO:0000313" key="12">
    <source>
        <dbReference type="EMBL" id="CAJ1058291.1"/>
    </source>
</evidence>
<comment type="subcellular location">
    <subcellularLocation>
        <location evidence="1">Membrane</location>
        <topology evidence="1">Multi-pass membrane protein</topology>
    </subcellularLocation>
</comment>
<feature type="compositionally biased region" description="Low complexity" evidence="9">
    <location>
        <begin position="393"/>
        <end position="404"/>
    </location>
</feature>
<feature type="transmembrane region" description="Helical" evidence="10">
    <location>
        <begin position="231"/>
        <end position="254"/>
    </location>
</feature>
<feature type="transmembrane region" description="Helical" evidence="10">
    <location>
        <begin position="113"/>
        <end position="134"/>
    </location>
</feature>
<evidence type="ECO:0000256" key="9">
    <source>
        <dbReference type="SAM" id="MobiDB-lite"/>
    </source>
</evidence>
<dbReference type="GO" id="GO:0005886">
    <property type="term" value="C:plasma membrane"/>
    <property type="evidence" value="ECO:0007669"/>
    <property type="project" value="TreeGrafter"/>
</dbReference>
<dbReference type="SUPFAM" id="SSF81321">
    <property type="entry name" value="Family A G protein-coupled receptor-like"/>
    <property type="match status" value="1"/>
</dbReference>
<evidence type="ECO:0000256" key="10">
    <source>
        <dbReference type="SAM" id="Phobius"/>
    </source>
</evidence>
<dbReference type="InterPro" id="IPR000276">
    <property type="entry name" value="GPCR_Rhodpsn"/>
</dbReference>
<dbReference type="PRINTS" id="PR00237">
    <property type="entry name" value="GPCRRHODOPSN"/>
</dbReference>
<dbReference type="InterPro" id="IPR017452">
    <property type="entry name" value="GPCR_Rhodpsn_7TM"/>
</dbReference>
<feature type="transmembrane region" description="Helical" evidence="10">
    <location>
        <begin position="70"/>
        <end position="93"/>
    </location>
</feature>
<accession>A0AAV1FC49</accession>